<sequence length="67" mass="7400">MLEFTFVVESRHCVVEVSCVSIAVSESLFDARIVSVSVCNSSKDAFACDVLTKLHSTWQFWSSVPAL</sequence>
<reference evidence="1" key="1">
    <citation type="journal article" date="2012" name="PLoS ONE">
        <title>Gene sets for utilization of primary and secondary nutrition supplies in the distal gut of endangered iberian lynx.</title>
        <authorList>
            <person name="Alcaide M."/>
            <person name="Messina E."/>
            <person name="Richter M."/>
            <person name="Bargiela R."/>
            <person name="Peplies J."/>
            <person name="Huws S.A."/>
            <person name="Newbold C.J."/>
            <person name="Golyshin P.N."/>
            <person name="Simon M.A."/>
            <person name="Lopez G."/>
            <person name="Yakimov M.M."/>
            <person name="Ferrer M."/>
        </authorList>
    </citation>
    <scope>NUCLEOTIDE SEQUENCE</scope>
</reference>
<accession>J9CIF0</accession>
<proteinExistence type="predicted"/>
<gene>
    <name evidence="1" type="ORF">EVA_12053</name>
</gene>
<dbReference type="EMBL" id="AMCI01003636">
    <property type="protein sequence ID" value="EJW99840.1"/>
    <property type="molecule type" value="Genomic_DNA"/>
</dbReference>
<protein>
    <submittedName>
        <fullName evidence="1">Uncharacterized protein</fullName>
    </submittedName>
</protein>
<evidence type="ECO:0000313" key="1">
    <source>
        <dbReference type="EMBL" id="EJW99840.1"/>
    </source>
</evidence>
<organism evidence="1">
    <name type="scientific">gut metagenome</name>
    <dbReference type="NCBI Taxonomy" id="749906"/>
    <lineage>
        <taxon>unclassified sequences</taxon>
        <taxon>metagenomes</taxon>
        <taxon>organismal metagenomes</taxon>
    </lineage>
</organism>
<name>J9CIF0_9ZZZZ</name>
<dbReference type="AlphaFoldDB" id="J9CIF0"/>
<comment type="caution">
    <text evidence="1">The sequence shown here is derived from an EMBL/GenBank/DDBJ whole genome shotgun (WGS) entry which is preliminary data.</text>
</comment>